<dbReference type="GO" id="GO:0006357">
    <property type="term" value="P:regulation of transcription by RNA polymerase II"/>
    <property type="evidence" value="ECO:0007669"/>
    <property type="project" value="TreeGrafter"/>
</dbReference>
<dbReference type="PROSITE" id="PS51029">
    <property type="entry name" value="MADF"/>
    <property type="match status" value="1"/>
</dbReference>
<feature type="region of interest" description="Disordered" evidence="1">
    <location>
        <begin position="117"/>
        <end position="177"/>
    </location>
</feature>
<comment type="caution">
    <text evidence="3">The sequence shown here is derived from an EMBL/GenBank/DDBJ whole genome shotgun (WGS) entry which is preliminary data.</text>
</comment>
<dbReference type="EMBL" id="WNTK01000004">
    <property type="protein sequence ID" value="KAG9485242.1"/>
    <property type="molecule type" value="Genomic_DNA"/>
</dbReference>
<evidence type="ECO:0000313" key="4">
    <source>
        <dbReference type="Proteomes" id="UP000770717"/>
    </source>
</evidence>
<dbReference type="OrthoDB" id="6159213at2759"/>
<feature type="region of interest" description="Disordered" evidence="1">
    <location>
        <begin position="327"/>
        <end position="350"/>
    </location>
</feature>
<name>A0A8J6K9Y7_ELECQ</name>
<evidence type="ECO:0000313" key="3">
    <source>
        <dbReference type="EMBL" id="KAG9485242.1"/>
    </source>
</evidence>
<evidence type="ECO:0000259" key="2">
    <source>
        <dbReference type="PROSITE" id="PS51029"/>
    </source>
</evidence>
<dbReference type="InterPro" id="IPR006578">
    <property type="entry name" value="MADF-dom"/>
</dbReference>
<dbReference type="Pfam" id="PF10545">
    <property type="entry name" value="MADF_DNA_bdg"/>
    <property type="match status" value="1"/>
</dbReference>
<feature type="compositionally biased region" description="Polar residues" evidence="1">
    <location>
        <begin position="330"/>
        <end position="339"/>
    </location>
</feature>
<reference evidence="3" key="1">
    <citation type="thesis" date="2020" institute="ProQuest LLC" country="789 East Eisenhower Parkway, Ann Arbor, MI, USA">
        <title>Comparative Genomics and Chromosome Evolution.</title>
        <authorList>
            <person name="Mudd A.B."/>
        </authorList>
    </citation>
    <scope>NUCLEOTIDE SEQUENCE</scope>
    <source>
        <strain evidence="3">HN-11 Male</strain>
        <tissue evidence="3">Kidney and liver</tissue>
    </source>
</reference>
<feature type="region of interest" description="Disordered" evidence="1">
    <location>
        <begin position="286"/>
        <end position="312"/>
    </location>
</feature>
<sequence>MPTFDMGKLIALMEDKAVIWDCTACIYRDRYAKEQAWEELAVDMFPAEWLTAPAHRRKDLIVELKTKWRSARDQFRREYSEQLRGGSKGKKKKPYLYLQQLMYLARTVDPQLSRDALEPGEETSERLDTVSSPAESQSSETMEGLLETSWQFTAPPSPATAPRGRGRKRKNTSAAATRQAAAAAAQQMMVAAAVTQEELAAETQQVVVVAATQEVQNQFLEPLESKHTEHWSDAFCRYLATNLRSIDTQFAMPIQTYMQTLVEACTPPSVPYSLFAAMDHWRYTRHQQNPQPNHSQEHWPSFHKQGPNYTAQQGQCRLHTPDIGKMDRYSPSQSPSTTMAYGIDHASGNM</sequence>
<dbReference type="PANTHER" id="PTHR12243">
    <property type="entry name" value="MADF DOMAIN TRANSCRIPTION FACTOR"/>
    <property type="match status" value="1"/>
</dbReference>
<dbReference type="GO" id="GO:0005667">
    <property type="term" value="C:transcription regulator complex"/>
    <property type="evidence" value="ECO:0007669"/>
    <property type="project" value="TreeGrafter"/>
</dbReference>
<accession>A0A8J6K9Y7</accession>
<evidence type="ECO:0000256" key="1">
    <source>
        <dbReference type="SAM" id="MobiDB-lite"/>
    </source>
</evidence>
<proteinExistence type="predicted"/>
<gene>
    <name evidence="3" type="ORF">GDO78_008365</name>
</gene>
<dbReference type="InterPro" id="IPR039353">
    <property type="entry name" value="TF_Adf1"/>
</dbReference>
<dbReference type="Proteomes" id="UP000770717">
    <property type="component" value="Unassembled WGS sequence"/>
</dbReference>
<dbReference type="GO" id="GO:0005634">
    <property type="term" value="C:nucleus"/>
    <property type="evidence" value="ECO:0007669"/>
    <property type="project" value="TreeGrafter"/>
</dbReference>
<dbReference type="AlphaFoldDB" id="A0A8J6K9Y7"/>
<dbReference type="SMART" id="SM00595">
    <property type="entry name" value="MADF"/>
    <property type="match status" value="1"/>
</dbReference>
<feature type="compositionally biased region" description="Polar residues" evidence="1">
    <location>
        <begin position="129"/>
        <end position="141"/>
    </location>
</feature>
<feature type="domain" description="MADF" evidence="2">
    <location>
        <begin position="8"/>
        <end position="109"/>
    </location>
</feature>
<keyword evidence="4" id="KW-1185">Reference proteome</keyword>
<dbReference type="PANTHER" id="PTHR12243:SF63">
    <property type="entry name" value="LD26477P"/>
    <property type="match status" value="1"/>
</dbReference>
<protein>
    <recommendedName>
        <fullName evidence="2">MADF domain-containing protein</fullName>
    </recommendedName>
</protein>
<organism evidence="3 4">
    <name type="scientific">Eleutherodactylus coqui</name>
    <name type="common">Puerto Rican coqui</name>
    <dbReference type="NCBI Taxonomy" id="57060"/>
    <lineage>
        <taxon>Eukaryota</taxon>
        <taxon>Metazoa</taxon>
        <taxon>Chordata</taxon>
        <taxon>Craniata</taxon>
        <taxon>Vertebrata</taxon>
        <taxon>Euteleostomi</taxon>
        <taxon>Amphibia</taxon>
        <taxon>Batrachia</taxon>
        <taxon>Anura</taxon>
        <taxon>Neobatrachia</taxon>
        <taxon>Hyloidea</taxon>
        <taxon>Eleutherodactylidae</taxon>
        <taxon>Eleutherodactylinae</taxon>
        <taxon>Eleutherodactylus</taxon>
        <taxon>Eleutherodactylus</taxon>
    </lineage>
</organism>